<organism evidence="1 2">
    <name type="scientific">Penicillium cf. viridicatum</name>
    <dbReference type="NCBI Taxonomy" id="2972119"/>
    <lineage>
        <taxon>Eukaryota</taxon>
        <taxon>Fungi</taxon>
        <taxon>Dikarya</taxon>
        <taxon>Ascomycota</taxon>
        <taxon>Pezizomycotina</taxon>
        <taxon>Eurotiomycetes</taxon>
        <taxon>Eurotiomycetidae</taxon>
        <taxon>Eurotiales</taxon>
        <taxon>Aspergillaceae</taxon>
        <taxon>Penicillium</taxon>
    </lineage>
</organism>
<dbReference type="OrthoDB" id="10342410at2759"/>
<reference evidence="1" key="2">
    <citation type="journal article" date="2023" name="IMA Fungus">
        <title>Comparative genomic study of the Penicillium genus elucidates a diverse pangenome and 15 lateral gene transfer events.</title>
        <authorList>
            <person name="Petersen C."/>
            <person name="Sorensen T."/>
            <person name="Nielsen M.R."/>
            <person name="Sondergaard T.E."/>
            <person name="Sorensen J.L."/>
            <person name="Fitzpatrick D.A."/>
            <person name="Frisvad J.C."/>
            <person name="Nielsen K.L."/>
        </authorList>
    </citation>
    <scope>NUCLEOTIDE SEQUENCE</scope>
    <source>
        <strain evidence="1">IBT 20477</strain>
    </source>
</reference>
<dbReference type="Proteomes" id="UP001150942">
    <property type="component" value="Unassembled WGS sequence"/>
</dbReference>
<feature type="non-terminal residue" evidence="1">
    <location>
        <position position="66"/>
    </location>
</feature>
<evidence type="ECO:0000313" key="1">
    <source>
        <dbReference type="EMBL" id="KAJ5214091.1"/>
    </source>
</evidence>
<name>A0A9W9N6G4_9EURO</name>
<comment type="caution">
    <text evidence="1">The sequence shown here is derived from an EMBL/GenBank/DDBJ whole genome shotgun (WGS) entry which is preliminary data.</text>
</comment>
<protein>
    <submittedName>
        <fullName evidence="1">Uncharacterized protein</fullName>
    </submittedName>
</protein>
<sequence length="66" mass="7963">FQTSRTDPSPRPKRICYSPILSDHHLIELTPPNIRLKREWWSHQRTKTLGIGFDLSRWRHDHRPHG</sequence>
<evidence type="ECO:0000313" key="2">
    <source>
        <dbReference type="Proteomes" id="UP001150942"/>
    </source>
</evidence>
<gene>
    <name evidence="1" type="ORF">N7449_001260</name>
</gene>
<dbReference type="EMBL" id="JAPQKQ010000001">
    <property type="protein sequence ID" value="KAJ5214091.1"/>
    <property type="molecule type" value="Genomic_DNA"/>
</dbReference>
<dbReference type="AlphaFoldDB" id="A0A9W9N6G4"/>
<accession>A0A9W9N6G4</accession>
<proteinExistence type="predicted"/>
<reference evidence="1" key="1">
    <citation type="submission" date="2022-11" db="EMBL/GenBank/DDBJ databases">
        <authorList>
            <person name="Petersen C."/>
        </authorList>
    </citation>
    <scope>NUCLEOTIDE SEQUENCE</scope>
    <source>
        <strain evidence="1">IBT 20477</strain>
    </source>
</reference>
<keyword evidence="2" id="KW-1185">Reference proteome</keyword>